<keyword evidence="12 17" id="KW-0573">Peptidoglycan synthesis</keyword>
<dbReference type="GO" id="GO:0008764">
    <property type="term" value="F:UDP-N-acetylmuramoylalanine-D-glutamate ligase activity"/>
    <property type="evidence" value="ECO:0007669"/>
    <property type="project" value="UniProtKB-UniRule"/>
</dbReference>
<evidence type="ECO:0000256" key="10">
    <source>
        <dbReference type="ARBA" id="ARBA00022840"/>
    </source>
</evidence>
<keyword evidence="11 17" id="KW-0133">Cell shape</keyword>
<keyword evidence="7 17" id="KW-0963">Cytoplasm</keyword>
<evidence type="ECO:0000313" key="21">
    <source>
        <dbReference type="EMBL" id="SDL72202.1"/>
    </source>
</evidence>
<evidence type="ECO:0000256" key="9">
    <source>
        <dbReference type="ARBA" id="ARBA00022741"/>
    </source>
</evidence>
<dbReference type="SUPFAM" id="SSF53244">
    <property type="entry name" value="MurD-like peptide ligases, peptide-binding domain"/>
    <property type="match status" value="1"/>
</dbReference>
<evidence type="ECO:0000256" key="15">
    <source>
        <dbReference type="ARBA" id="ARBA00032324"/>
    </source>
</evidence>
<dbReference type="NCBIfam" id="TIGR01087">
    <property type="entry name" value="murD"/>
    <property type="match status" value="1"/>
</dbReference>
<evidence type="ECO:0000256" key="1">
    <source>
        <dbReference type="ARBA" id="ARBA00002734"/>
    </source>
</evidence>
<keyword evidence="22" id="KW-1185">Reference proteome</keyword>
<dbReference type="InterPro" id="IPR036565">
    <property type="entry name" value="Mur-like_cat_sf"/>
</dbReference>
<dbReference type="SUPFAM" id="SSF53623">
    <property type="entry name" value="MurD-like peptide ligases, catalytic domain"/>
    <property type="match status" value="1"/>
</dbReference>
<dbReference type="UniPathway" id="UPA00219"/>
<keyword evidence="9 17" id="KW-0547">Nucleotide-binding</keyword>
<dbReference type="GO" id="GO:0005737">
    <property type="term" value="C:cytoplasm"/>
    <property type="evidence" value="ECO:0007669"/>
    <property type="project" value="UniProtKB-SubCell"/>
</dbReference>
<evidence type="ECO:0000256" key="7">
    <source>
        <dbReference type="ARBA" id="ARBA00022490"/>
    </source>
</evidence>
<dbReference type="GO" id="GO:0009252">
    <property type="term" value="P:peptidoglycan biosynthetic process"/>
    <property type="evidence" value="ECO:0007669"/>
    <property type="project" value="UniProtKB-UniRule"/>
</dbReference>
<reference evidence="21 22" key="1">
    <citation type="submission" date="2016-10" db="EMBL/GenBank/DDBJ databases">
        <authorList>
            <person name="de Groot N.N."/>
        </authorList>
    </citation>
    <scope>NUCLEOTIDE SEQUENCE [LARGE SCALE GENOMIC DNA]</scope>
    <source>
        <strain evidence="21 22">DSM 1736</strain>
    </source>
</reference>
<evidence type="ECO:0000256" key="17">
    <source>
        <dbReference type="HAMAP-Rule" id="MF_00639"/>
    </source>
</evidence>
<evidence type="ECO:0000256" key="5">
    <source>
        <dbReference type="ARBA" id="ARBA00012212"/>
    </source>
</evidence>
<evidence type="ECO:0000256" key="12">
    <source>
        <dbReference type="ARBA" id="ARBA00022984"/>
    </source>
</evidence>
<evidence type="ECO:0000256" key="8">
    <source>
        <dbReference type="ARBA" id="ARBA00022598"/>
    </source>
</evidence>
<comment type="function">
    <text evidence="1 17 18">Cell wall formation. Catalyzes the addition of glutamate to the nucleotide precursor UDP-N-acetylmuramoyl-L-alanine (UMA).</text>
</comment>
<dbReference type="HAMAP" id="MF_00639">
    <property type="entry name" value="MurD"/>
    <property type="match status" value="1"/>
</dbReference>
<dbReference type="Pfam" id="PF08245">
    <property type="entry name" value="Mur_ligase_M"/>
    <property type="match status" value="1"/>
</dbReference>
<dbReference type="AlphaFoldDB" id="A0A1G9MD53"/>
<dbReference type="Pfam" id="PF02875">
    <property type="entry name" value="Mur_ligase_C"/>
    <property type="match status" value="1"/>
</dbReference>
<comment type="catalytic activity">
    <reaction evidence="16 17 18">
        <text>UDP-N-acetyl-alpha-D-muramoyl-L-alanine + D-glutamate + ATP = UDP-N-acetyl-alpha-D-muramoyl-L-alanyl-D-glutamate + ADP + phosphate + H(+)</text>
        <dbReference type="Rhea" id="RHEA:16429"/>
        <dbReference type="ChEBI" id="CHEBI:15378"/>
        <dbReference type="ChEBI" id="CHEBI:29986"/>
        <dbReference type="ChEBI" id="CHEBI:30616"/>
        <dbReference type="ChEBI" id="CHEBI:43474"/>
        <dbReference type="ChEBI" id="CHEBI:83898"/>
        <dbReference type="ChEBI" id="CHEBI:83900"/>
        <dbReference type="ChEBI" id="CHEBI:456216"/>
        <dbReference type="EC" id="6.3.2.9"/>
    </reaction>
</comment>
<evidence type="ECO:0000259" key="20">
    <source>
        <dbReference type="Pfam" id="PF08245"/>
    </source>
</evidence>
<evidence type="ECO:0000256" key="14">
    <source>
        <dbReference type="ARBA" id="ARBA00030398"/>
    </source>
</evidence>
<dbReference type="Gene3D" id="3.40.1190.10">
    <property type="entry name" value="Mur-like, catalytic domain"/>
    <property type="match status" value="1"/>
</dbReference>
<keyword evidence="17 18" id="KW-0132">Cell division</keyword>
<dbReference type="InterPro" id="IPR013221">
    <property type="entry name" value="Mur_ligase_cen"/>
</dbReference>
<evidence type="ECO:0000256" key="18">
    <source>
        <dbReference type="RuleBase" id="RU003664"/>
    </source>
</evidence>
<dbReference type="PANTHER" id="PTHR43692">
    <property type="entry name" value="UDP-N-ACETYLMURAMOYLALANINE--D-GLUTAMATE LIGASE"/>
    <property type="match status" value="1"/>
</dbReference>
<keyword evidence="13 17" id="KW-0961">Cell wall biogenesis/degradation</keyword>
<protein>
    <recommendedName>
        <fullName evidence="6 17">UDP-N-acetylmuramoylalanine--D-glutamate ligase</fullName>
        <ecNumber evidence="5 17">6.3.2.9</ecNumber>
    </recommendedName>
    <alternativeName>
        <fullName evidence="15 17">D-glutamic acid-adding enzyme</fullName>
    </alternativeName>
    <alternativeName>
        <fullName evidence="14 17">UDP-N-acetylmuramoyl-L-alanyl-D-glutamate synthetase</fullName>
    </alternativeName>
</protein>
<evidence type="ECO:0000256" key="13">
    <source>
        <dbReference type="ARBA" id="ARBA00023316"/>
    </source>
</evidence>
<sequence>MEFKHKTILVLGAGVSGIAVAGILQKHGGRVILNDAKSASKIQQDFTFLERCGIQLIFGRQDESLLADIDYLIVSPGISIHLPLVQTAKALGITVMSEIEVAYRLCRAPIVAITGTNGKTTTTTLIGDMLRTTGRDIVVGGNIGAALSKEVETIGANGLVVAEISSFQLEGIINFRPQIAAVLNITPDHLDRHHSIDLYQQTKEHIFKNQTPADYLVLNYDDEKIRPMAERAAAKVMYFSRKEQLPQGVFVQQGSFTIAWDDQTYVICPVADLKIKGAHNVENVLAACGVAFLAGVEPARLAAVIKTFQGVEHRIEFVAGINGAEYYNDSKATNPESSIKALEAFAGNVILIAGGRDKMTDLAEFTGLIKEKVDQLILLGEAKDRFRAAAIKAGVVNIHTAPSLDEAVILAHHLAKPGQIVLLSPACSSYDMFANYEERGKTFKNLVRKLG</sequence>
<dbReference type="PANTHER" id="PTHR43692:SF1">
    <property type="entry name" value="UDP-N-ACETYLMURAMOYLALANINE--D-GLUTAMATE LIGASE"/>
    <property type="match status" value="1"/>
</dbReference>
<dbReference type="InterPro" id="IPR004101">
    <property type="entry name" value="Mur_ligase_C"/>
</dbReference>
<feature type="domain" description="Mur ligase C-terminal" evidence="19">
    <location>
        <begin position="313"/>
        <end position="427"/>
    </location>
</feature>
<keyword evidence="10 17" id="KW-0067">ATP-binding</keyword>
<keyword evidence="17 18" id="KW-0131">Cell cycle</keyword>
<keyword evidence="8 17" id="KW-0436">Ligase</keyword>
<dbReference type="SUPFAM" id="SSF51984">
    <property type="entry name" value="MurCD N-terminal domain"/>
    <property type="match status" value="1"/>
</dbReference>
<proteinExistence type="inferred from homology"/>
<evidence type="ECO:0000256" key="16">
    <source>
        <dbReference type="ARBA" id="ARBA00047632"/>
    </source>
</evidence>
<accession>A0A1G9MD53</accession>
<dbReference type="OrthoDB" id="9809796at2"/>
<dbReference type="GO" id="GO:0005524">
    <property type="term" value="F:ATP binding"/>
    <property type="evidence" value="ECO:0007669"/>
    <property type="project" value="UniProtKB-UniRule"/>
</dbReference>
<comment type="pathway">
    <text evidence="3 17 18">Cell wall biogenesis; peptidoglycan biosynthesis.</text>
</comment>
<evidence type="ECO:0000313" key="22">
    <source>
        <dbReference type="Proteomes" id="UP000214880"/>
    </source>
</evidence>
<dbReference type="EC" id="6.3.2.9" evidence="5 17"/>
<evidence type="ECO:0000256" key="6">
    <source>
        <dbReference type="ARBA" id="ARBA00015655"/>
    </source>
</evidence>
<dbReference type="GO" id="GO:0051301">
    <property type="term" value="P:cell division"/>
    <property type="evidence" value="ECO:0007669"/>
    <property type="project" value="UniProtKB-KW"/>
</dbReference>
<dbReference type="InterPro" id="IPR005762">
    <property type="entry name" value="MurD"/>
</dbReference>
<dbReference type="Gene3D" id="3.40.50.720">
    <property type="entry name" value="NAD(P)-binding Rossmann-like Domain"/>
    <property type="match status" value="1"/>
</dbReference>
<comment type="similarity">
    <text evidence="4 17">Belongs to the MurCDEF family.</text>
</comment>
<feature type="binding site" evidence="17">
    <location>
        <begin position="115"/>
        <end position="121"/>
    </location>
    <ligand>
        <name>ATP</name>
        <dbReference type="ChEBI" id="CHEBI:30616"/>
    </ligand>
</feature>
<dbReference type="InterPro" id="IPR036615">
    <property type="entry name" value="Mur_ligase_C_dom_sf"/>
</dbReference>
<dbReference type="Gene3D" id="3.90.190.20">
    <property type="entry name" value="Mur ligase, C-terminal domain"/>
    <property type="match status" value="1"/>
</dbReference>
<evidence type="ECO:0000259" key="19">
    <source>
        <dbReference type="Pfam" id="PF02875"/>
    </source>
</evidence>
<evidence type="ECO:0000256" key="3">
    <source>
        <dbReference type="ARBA" id="ARBA00004752"/>
    </source>
</evidence>
<comment type="subcellular location">
    <subcellularLocation>
        <location evidence="2 17 18">Cytoplasm</location>
    </subcellularLocation>
</comment>
<dbReference type="GO" id="GO:0008360">
    <property type="term" value="P:regulation of cell shape"/>
    <property type="evidence" value="ECO:0007669"/>
    <property type="project" value="UniProtKB-KW"/>
</dbReference>
<feature type="domain" description="Mur ligase central" evidence="20">
    <location>
        <begin position="113"/>
        <end position="291"/>
    </location>
</feature>
<dbReference type="RefSeq" id="WP_092068215.1">
    <property type="nucleotide sequence ID" value="NZ_FNHB01000001.1"/>
</dbReference>
<dbReference type="EMBL" id="FNHB01000001">
    <property type="protein sequence ID" value="SDL72202.1"/>
    <property type="molecule type" value="Genomic_DNA"/>
</dbReference>
<name>A0A1G9MD53_9FIRM</name>
<dbReference type="GO" id="GO:0071555">
    <property type="term" value="P:cell wall organization"/>
    <property type="evidence" value="ECO:0007669"/>
    <property type="project" value="UniProtKB-KW"/>
</dbReference>
<dbReference type="Pfam" id="PF21799">
    <property type="entry name" value="MurD-like_N"/>
    <property type="match status" value="1"/>
</dbReference>
<dbReference type="Proteomes" id="UP000214880">
    <property type="component" value="Unassembled WGS sequence"/>
</dbReference>
<dbReference type="STRING" id="146817.SAMN04488502_101655"/>
<gene>
    <name evidence="17" type="primary">murD</name>
    <name evidence="21" type="ORF">SAMN04488502_101655</name>
</gene>
<evidence type="ECO:0000256" key="11">
    <source>
        <dbReference type="ARBA" id="ARBA00022960"/>
    </source>
</evidence>
<organism evidence="21 22">
    <name type="scientific">Dendrosporobacter quercicolus</name>
    <dbReference type="NCBI Taxonomy" id="146817"/>
    <lineage>
        <taxon>Bacteria</taxon>
        <taxon>Bacillati</taxon>
        <taxon>Bacillota</taxon>
        <taxon>Negativicutes</taxon>
        <taxon>Selenomonadales</taxon>
        <taxon>Sporomusaceae</taxon>
        <taxon>Dendrosporobacter</taxon>
    </lineage>
</organism>
<evidence type="ECO:0000256" key="2">
    <source>
        <dbReference type="ARBA" id="ARBA00004496"/>
    </source>
</evidence>
<evidence type="ECO:0000256" key="4">
    <source>
        <dbReference type="ARBA" id="ARBA00010416"/>
    </source>
</evidence>